<evidence type="ECO:0000256" key="2">
    <source>
        <dbReference type="SAM" id="MobiDB-lite"/>
    </source>
</evidence>
<dbReference type="Proteomes" id="UP000669133">
    <property type="component" value="Unassembled WGS sequence"/>
</dbReference>
<protein>
    <submittedName>
        <fullName evidence="3">Uncharacterized protein</fullName>
    </submittedName>
</protein>
<keyword evidence="4" id="KW-1185">Reference proteome</keyword>
<sequence length="402" mass="46588">MMLFRRKSKDTLLNKESTQVTVKKSRSARDLLSRLTTTPSQAKKSLETHNDLETDQPKLHLDTNRQYLPYEEPFNLMTPREDEFKDRDLMTPIRQMTTTPETMQAPQQDSSRTHPPEQRAKVLSTIIDFENESIIEMYTPRKPVYIQNQVRLDSACAIFEKISLLDDKESRESEQYDVYEEEEDILGDKFDDELTFDGTFSTSTSRQNSPSKDPFDSVSLTETNIQIYKRSHRKSKHSSLHFVQGAIESPTKPQRKQITPTNSLQAGLVEEEEHESKNADLYQLEMMLMEEKHKYEMKQQQRAMDQLRSQLKQQRTENTVLRNQLAQLEYEGSLLPAFKWDKPVTKKNGVKSPKVSFKDYDDDTGSVISTEESIMSLYYDERKVSGASTVGSSTNSVNKNYD</sequence>
<name>A0A8H8DAZ7_9ASCO</name>
<dbReference type="GeneID" id="93652064"/>
<feature type="compositionally biased region" description="Polar residues" evidence="2">
    <location>
        <begin position="98"/>
        <end position="110"/>
    </location>
</feature>
<dbReference type="OrthoDB" id="4021053at2759"/>
<feature type="region of interest" description="Disordered" evidence="2">
    <location>
        <begin position="34"/>
        <end position="59"/>
    </location>
</feature>
<feature type="region of interest" description="Disordered" evidence="2">
    <location>
        <begin position="98"/>
        <end position="118"/>
    </location>
</feature>
<evidence type="ECO:0000256" key="1">
    <source>
        <dbReference type="SAM" id="Coils"/>
    </source>
</evidence>
<accession>A0A8H8DAZ7</accession>
<organism evidence="3 4">
    <name type="scientific">Candida metapsilosis</name>
    <dbReference type="NCBI Taxonomy" id="273372"/>
    <lineage>
        <taxon>Eukaryota</taxon>
        <taxon>Fungi</taxon>
        <taxon>Dikarya</taxon>
        <taxon>Ascomycota</taxon>
        <taxon>Saccharomycotina</taxon>
        <taxon>Pichiomycetes</taxon>
        <taxon>Debaryomycetaceae</taxon>
        <taxon>Candida/Lodderomyces clade</taxon>
        <taxon>Candida</taxon>
    </lineage>
</organism>
<evidence type="ECO:0000313" key="4">
    <source>
        <dbReference type="Proteomes" id="UP000669133"/>
    </source>
</evidence>
<evidence type="ECO:0000313" key="3">
    <source>
        <dbReference type="EMBL" id="KAG5418717.1"/>
    </source>
</evidence>
<keyword evidence="1" id="KW-0175">Coiled coil</keyword>
<feature type="region of interest" description="Disordered" evidence="2">
    <location>
        <begin position="197"/>
        <end position="217"/>
    </location>
</feature>
<feature type="compositionally biased region" description="Polar residues" evidence="2">
    <location>
        <begin position="198"/>
        <end position="211"/>
    </location>
</feature>
<dbReference type="EMBL" id="JAEOAQ010000004">
    <property type="protein sequence ID" value="KAG5418717.1"/>
    <property type="molecule type" value="Genomic_DNA"/>
</dbReference>
<feature type="compositionally biased region" description="Polar residues" evidence="2">
    <location>
        <begin position="34"/>
        <end position="43"/>
    </location>
</feature>
<dbReference type="AlphaFoldDB" id="A0A8H8DAZ7"/>
<feature type="compositionally biased region" description="Basic and acidic residues" evidence="2">
    <location>
        <begin position="44"/>
        <end position="59"/>
    </location>
</feature>
<gene>
    <name evidence="3" type="ORF">I9W82_003435</name>
</gene>
<reference evidence="3 4" key="1">
    <citation type="submission" date="2020-12" db="EMBL/GenBank/DDBJ databases">
        <title>Effect of drift, selection, and recombination on the evolution of hybrid genomes in Candida yeast pathogens.</title>
        <authorList>
            <person name="Mixao V."/>
            <person name="Ksiezopolska E."/>
            <person name="Saus E."/>
            <person name="Boekhout T."/>
            <person name="Gacser A."/>
            <person name="Gabaldon T."/>
        </authorList>
    </citation>
    <scope>NUCLEOTIDE SEQUENCE [LARGE SCALE GENOMIC DNA]</scope>
    <source>
        <strain evidence="3 4">BP57</strain>
    </source>
</reference>
<comment type="caution">
    <text evidence="3">The sequence shown here is derived from an EMBL/GenBank/DDBJ whole genome shotgun (WGS) entry which is preliminary data.</text>
</comment>
<dbReference type="RefSeq" id="XP_067547833.1">
    <property type="nucleotide sequence ID" value="XM_067692400.1"/>
</dbReference>
<proteinExistence type="predicted"/>
<feature type="coiled-coil region" evidence="1">
    <location>
        <begin position="290"/>
        <end position="331"/>
    </location>
</feature>